<proteinExistence type="predicted"/>
<dbReference type="AlphaFoldDB" id="A0A0E9TPG3"/>
<dbReference type="EMBL" id="GBXM01053837">
    <property type="protein sequence ID" value="JAH54740.1"/>
    <property type="molecule type" value="Transcribed_RNA"/>
</dbReference>
<evidence type="ECO:0000313" key="1">
    <source>
        <dbReference type="EMBL" id="JAH54740.1"/>
    </source>
</evidence>
<reference evidence="1" key="1">
    <citation type="submission" date="2014-11" db="EMBL/GenBank/DDBJ databases">
        <authorList>
            <person name="Amaro Gonzalez C."/>
        </authorList>
    </citation>
    <scope>NUCLEOTIDE SEQUENCE</scope>
</reference>
<reference evidence="1" key="2">
    <citation type="journal article" date="2015" name="Fish Shellfish Immunol.">
        <title>Early steps in the European eel (Anguilla anguilla)-Vibrio vulnificus interaction in the gills: Role of the RtxA13 toxin.</title>
        <authorList>
            <person name="Callol A."/>
            <person name="Pajuelo D."/>
            <person name="Ebbesson L."/>
            <person name="Teles M."/>
            <person name="MacKenzie S."/>
            <person name="Amaro C."/>
        </authorList>
    </citation>
    <scope>NUCLEOTIDE SEQUENCE</scope>
</reference>
<protein>
    <submittedName>
        <fullName evidence="1">Uncharacterized protein</fullName>
    </submittedName>
</protein>
<name>A0A0E9TPG3_ANGAN</name>
<sequence length="33" mass="3774">MMDSPKTDIFRKTDSLSTDLRSEISSVKEIETL</sequence>
<accession>A0A0E9TPG3</accession>
<organism evidence="1">
    <name type="scientific">Anguilla anguilla</name>
    <name type="common">European freshwater eel</name>
    <name type="synonym">Muraena anguilla</name>
    <dbReference type="NCBI Taxonomy" id="7936"/>
    <lineage>
        <taxon>Eukaryota</taxon>
        <taxon>Metazoa</taxon>
        <taxon>Chordata</taxon>
        <taxon>Craniata</taxon>
        <taxon>Vertebrata</taxon>
        <taxon>Euteleostomi</taxon>
        <taxon>Actinopterygii</taxon>
        <taxon>Neopterygii</taxon>
        <taxon>Teleostei</taxon>
        <taxon>Anguilliformes</taxon>
        <taxon>Anguillidae</taxon>
        <taxon>Anguilla</taxon>
    </lineage>
</organism>